<feature type="signal peptide" evidence="1">
    <location>
        <begin position="1"/>
        <end position="19"/>
    </location>
</feature>
<evidence type="ECO:0000256" key="1">
    <source>
        <dbReference type="SAM" id="SignalP"/>
    </source>
</evidence>
<keyword evidence="1" id="KW-0732">Signal</keyword>
<keyword evidence="3" id="KW-1185">Reference proteome</keyword>
<organism evidence="2 3">
    <name type="scientific">Pseudomonas syringae pv. coryli</name>
    <dbReference type="NCBI Taxonomy" id="317659"/>
    <lineage>
        <taxon>Bacteria</taxon>
        <taxon>Pseudomonadati</taxon>
        <taxon>Pseudomonadota</taxon>
        <taxon>Gammaproteobacteria</taxon>
        <taxon>Pseudomonadales</taxon>
        <taxon>Pseudomonadaceae</taxon>
        <taxon>Pseudomonas</taxon>
    </lineage>
</organism>
<protein>
    <submittedName>
        <fullName evidence="2">Prophage PssSM-02, Orf66</fullName>
    </submittedName>
</protein>
<comment type="caution">
    <text evidence="2">The sequence shown here is derived from an EMBL/GenBank/DDBJ whole genome shotgun (WGS) entry which is preliminary data.</text>
</comment>
<dbReference type="PATRIC" id="fig|317659.3.peg.4392"/>
<feature type="chain" id="PRO_5006164266" evidence="1">
    <location>
        <begin position="20"/>
        <end position="140"/>
    </location>
</feature>
<dbReference type="AlphaFoldDB" id="A0A0P9NHI9"/>
<dbReference type="Proteomes" id="UP000051335">
    <property type="component" value="Unassembled WGS sequence"/>
</dbReference>
<dbReference type="RefSeq" id="WP_046235162.1">
    <property type="nucleotide sequence ID" value="NZ_LJQC01000637.1"/>
</dbReference>
<dbReference type="EMBL" id="LJQC01000637">
    <property type="protein sequence ID" value="KPW96889.1"/>
    <property type="molecule type" value="Genomic_DNA"/>
</dbReference>
<gene>
    <name evidence="2" type="ORF">ALO75_102615</name>
</gene>
<proteinExistence type="predicted"/>
<sequence length="140" mass="14483">MRFLIGTLTLALLTGCSSAPISVGQAEPVPADELYAYQTKPAGDSGKVTVIRDQGFVGSGCDIVVYVDGRKAAKIGTGQRASFYLKPGSPSIGAGLADSGLCAGAAVRTISANVQNGHETIYRITGDMGGFYLGPYVEYQ</sequence>
<evidence type="ECO:0000313" key="3">
    <source>
        <dbReference type="Proteomes" id="UP000051335"/>
    </source>
</evidence>
<evidence type="ECO:0000313" key="2">
    <source>
        <dbReference type="EMBL" id="KPW96889.1"/>
    </source>
</evidence>
<accession>A0A0P9NHI9</accession>
<name>A0A0P9NHI9_9PSED</name>
<reference evidence="2 3" key="1">
    <citation type="submission" date="2015-09" db="EMBL/GenBank/DDBJ databases">
        <title>Genome announcement of multiple Pseudomonas syringae strains.</title>
        <authorList>
            <person name="Thakur S."/>
            <person name="Wang P.W."/>
            <person name="Gong Y."/>
            <person name="Weir B.S."/>
            <person name="Guttman D.S."/>
        </authorList>
    </citation>
    <scope>NUCLEOTIDE SEQUENCE [LARGE SCALE GENOMIC DNA]</scope>
    <source>
        <strain evidence="2 3">ICMP17001</strain>
    </source>
</reference>
<dbReference type="PROSITE" id="PS51257">
    <property type="entry name" value="PROKAR_LIPOPROTEIN"/>
    <property type="match status" value="1"/>
</dbReference>